<dbReference type="Gene3D" id="3.30.70.330">
    <property type="match status" value="1"/>
</dbReference>
<dbReference type="STRING" id="1381753.V2X1R3"/>
<feature type="compositionally biased region" description="Low complexity" evidence="3">
    <location>
        <begin position="162"/>
        <end position="178"/>
    </location>
</feature>
<sequence>MDQSLDEIIKSKPKGIRRASGRSARSQVLGTSAARAAASPGGRAAKAAAKANVAAKQVTATQQAQPADKIIVSNLPPDVNEQQVKELFHTTVGPLREVSLTYDSNGRSKGVASVHFQRKGDGTKAYQQYNNRLIDGKRPMKIEIVVDPARPAPVPLASRVAPAAAAAQTNGVRAPTRGGRPRRGRVGGKRKSPRPQKTAADLDAEMEDYTASSGNAAAAPAAATA</sequence>
<protein>
    <submittedName>
        <fullName evidence="5">Rna annealing factor</fullName>
    </submittedName>
</protein>
<evidence type="ECO:0000256" key="2">
    <source>
        <dbReference type="PROSITE-ProRule" id="PRU00176"/>
    </source>
</evidence>
<evidence type="ECO:0000313" key="6">
    <source>
        <dbReference type="Proteomes" id="UP000017559"/>
    </source>
</evidence>
<dbReference type="GO" id="GO:0003729">
    <property type="term" value="F:mRNA binding"/>
    <property type="evidence" value="ECO:0007669"/>
    <property type="project" value="TreeGrafter"/>
</dbReference>
<dbReference type="AlphaFoldDB" id="V2X1R3"/>
<reference evidence="5 6" key="1">
    <citation type="journal article" date="2014" name="BMC Genomics">
        <title>Genome and secretome analysis of the hemibiotrophic fungal pathogen, Moniliophthora roreri, which causes frosty pod rot disease of cacao: mechanisms of the biotrophic and necrotrophic phases.</title>
        <authorList>
            <person name="Meinhardt L.W."/>
            <person name="Costa G.G.L."/>
            <person name="Thomazella D.P.T."/>
            <person name="Teixeira P.J.P.L."/>
            <person name="Carazzolle M.F."/>
            <person name="Schuster S.C."/>
            <person name="Carlson J.E."/>
            <person name="Guiltinan M.J."/>
            <person name="Mieczkowski P."/>
            <person name="Farmer A."/>
            <person name="Ramaraj T."/>
            <person name="Crozier J."/>
            <person name="Davis R.E."/>
            <person name="Shao J."/>
            <person name="Melnick R.L."/>
            <person name="Pereira G.A.G."/>
            <person name="Bailey B.A."/>
        </authorList>
    </citation>
    <scope>NUCLEOTIDE SEQUENCE [LARGE SCALE GENOMIC DNA]</scope>
    <source>
        <strain evidence="5 6">MCA 2997</strain>
    </source>
</reference>
<dbReference type="PANTHER" id="PTHR19965">
    <property type="entry name" value="RNA AND EXPORT FACTOR BINDING PROTEIN"/>
    <property type="match status" value="1"/>
</dbReference>
<dbReference type="EMBL" id="AWSO01000936">
    <property type="protein sequence ID" value="ESK86395.1"/>
    <property type="molecule type" value="Genomic_DNA"/>
</dbReference>
<dbReference type="SMART" id="SM00360">
    <property type="entry name" value="RRM"/>
    <property type="match status" value="1"/>
</dbReference>
<evidence type="ECO:0000256" key="3">
    <source>
        <dbReference type="SAM" id="MobiDB-lite"/>
    </source>
</evidence>
<dbReference type="GO" id="GO:0005634">
    <property type="term" value="C:nucleus"/>
    <property type="evidence" value="ECO:0007669"/>
    <property type="project" value="TreeGrafter"/>
</dbReference>
<dbReference type="PANTHER" id="PTHR19965:SF35">
    <property type="entry name" value="RNA ANNEALING PROTEIN YRA1"/>
    <property type="match status" value="1"/>
</dbReference>
<feature type="compositionally biased region" description="Basic residues" evidence="3">
    <location>
        <begin position="11"/>
        <end position="20"/>
    </location>
</feature>
<dbReference type="InterPro" id="IPR025715">
    <property type="entry name" value="FoP_C"/>
</dbReference>
<dbReference type="PROSITE" id="PS50102">
    <property type="entry name" value="RRM"/>
    <property type="match status" value="1"/>
</dbReference>
<dbReference type="HOGENOM" id="CLU_052367_2_2_1"/>
<feature type="domain" description="RRM" evidence="4">
    <location>
        <begin position="68"/>
        <end position="147"/>
    </location>
</feature>
<proteinExistence type="predicted"/>
<evidence type="ECO:0000256" key="1">
    <source>
        <dbReference type="ARBA" id="ARBA00022884"/>
    </source>
</evidence>
<dbReference type="InterPro" id="IPR000504">
    <property type="entry name" value="RRM_dom"/>
</dbReference>
<keyword evidence="6" id="KW-1185">Reference proteome</keyword>
<accession>V2X1R3</accession>
<dbReference type="Pfam" id="PF00076">
    <property type="entry name" value="RRM_1"/>
    <property type="match status" value="1"/>
</dbReference>
<dbReference type="InterPro" id="IPR051229">
    <property type="entry name" value="ALYREF_mRNA_export"/>
</dbReference>
<organism evidence="5 6">
    <name type="scientific">Moniliophthora roreri (strain MCA 2997)</name>
    <name type="common">Cocoa frosty pod rot fungus</name>
    <name type="synonym">Crinipellis roreri</name>
    <dbReference type="NCBI Taxonomy" id="1381753"/>
    <lineage>
        <taxon>Eukaryota</taxon>
        <taxon>Fungi</taxon>
        <taxon>Dikarya</taxon>
        <taxon>Basidiomycota</taxon>
        <taxon>Agaricomycotina</taxon>
        <taxon>Agaricomycetes</taxon>
        <taxon>Agaricomycetidae</taxon>
        <taxon>Agaricales</taxon>
        <taxon>Marasmiineae</taxon>
        <taxon>Marasmiaceae</taxon>
        <taxon>Moniliophthora</taxon>
    </lineage>
</organism>
<dbReference type="SMART" id="SM01218">
    <property type="entry name" value="FoP_duplication"/>
    <property type="match status" value="1"/>
</dbReference>
<feature type="region of interest" description="Disordered" evidence="3">
    <location>
        <begin position="162"/>
        <end position="225"/>
    </location>
</feature>
<dbReference type="Proteomes" id="UP000017559">
    <property type="component" value="Unassembled WGS sequence"/>
</dbReference>
<evidence type="ECO:0000313" key="5">
    <source>
        <dbReference type="EMBL" id="ESK86395.1"/>
    </source>
</evidence>
<feature type="region of interest" description="Disordered" evidence="3">
    <location>
        <begin position="1"/>
        <end position="39"/>
    </location>
</feature>
<comment type="caution">
    <text evidence="5">The sequence shown here is derived from an EMBL/GenBank/DDBJ whole genome shotgun (WGS) entry which is preliminary data.</text>
</comment>
<feature type="compositionally biased region" description="Low complexity" evidence="3">
    <location>
        <begin position="216"/>
        <end position="225"/>
    </location>
</feature>
<dbReference type="InterPro" id="IPR012677">
    <property type="entry name" value="Nucleotide-bd_a/b_plait_sf"/>
</dbReference>
<dbReference type="Pfam" id="PF13865">
    <property type="entry name" value="FoP_duplication"/>
    <property type="match status" value="1"/>
</dbReference>
<dbReference type="InterPro" id="IPR035979">
    <property type="entry name" value="RBD_domain_sf"/>
</dbReference>
<feature type="compositionally biased region" description="Basic residues" evidence="3">
    <location>
        <begin position="179"/>
        <end position="194"/>
    </location>
</feature>
<feature type="compositionally biased region" description="Low complexity" evidence="3">
    <location>
        <begin position="21"/>
        <end position="39"/>
    </location>
</feature>
<evidence type="ECO:0000259" key="4">
    <source>
        <dbReference type="PROSITE" id="PS50102"/>
    </source>
</evidence>
<gene>
    <name evidence="5" type="ORF">Moror_4988</name>
</gene>
<keyword evidence="1 2" id="KW-0694">RNA-binding</keyword>
<dbReference type="KEGG" id="mrr:Moror_4988"/>
<dbReference type="SUPFAM" id="SSF54928">
    <property type="entry name" value="RNA-binding domain, RBD"/>
    <property type="match status" value="1"/>
</dbReference>
<dbReference type="OrthoDB" id="346839at2759"/>
<name>V2X1R3_MONRO</name>